<comment type="caution">
    <text evidence="1">The sequence shown here is derived from an EMBL/GenBank/DDBJ whole genome shotgun (WGS) entry which is preliminary data.</text>
</comment>
<evidence type="ECO:0000313" key="1">
    <source>
        <dbReference type="EMBL" id="EEA91403.1"/>
    </source>
</evidence>
<name>B6G8J0_9ACTN</name>
<organism evidence="1 2">
    <name type="scientific">Collinsella stercoris DSM 13279</name>
    <dbReference type="NCBI Taxonomy" id="445975"/>
    <lineage>
        <taxon>Bacteria</taxon>
        <taxon>Bacillati</taxon>
        <taxon>Actinomycetota</taxon>
        <taxon>Coriobacteriia</taxon>
        <taxon>Coriobacteriales</taxon>
        <taxon>Coriobacteriaceae</taxon>
        <taxon>Collinsella</taxon>
    </lineage>
</organism>
<dbReference type="AlphaFoldDB" id="B6G8J0"/>
<dbReference type="EMBL" id="ABXJ01000021">
    <property type="protein sequence ID" value="EEA91403.1"/>
    <property type="molecule type" value="Genomic_DNA"/>
</dbReference>
<dbReference type="STRING" id="445975.COLSTE_00381"/>
<evidence type="ECO:0000313" key="2">
    <source>
        <dbReference type="Proteomes" id="UP000003560"/>
    </source>
</evidence>
<accession>B6G8J0</accession>
<reference evidence="1 2" key="2">
    <citation type="submission" date="2008-10" db="EMBL/GenBank/DDBJ databases">
        <authorList>
            <person name="Fulton L."/>
            <person name="Clifton S."/>
            <person name="Fulton B."/>
            <person name="Xu J."/>
            <person name="Minx P."/>
            <person name="Pepin K.H."/>
            <person name="Johnson M."/>
            <person name="Thiruvilangam P."/>
            <person name="Bhonagiri V."/>
            <person name="Nash W.E."/>
            <person name="Mardis E.R."/>
            <person name="Wilson R.K."/>
        </authorList>
    </citation>
    <scope>NUCLEOTIDE SEQUENCE [LARGE SCALE GENOMIC DNA]</scope>
    <source>
        <strain evidence="1 2">DSM 13279</strain>
    </source>
</reference>
<sequence>MTCSWRIVFGPLPPSERFSNVSASQTLEKRSLGGRGPMCCARVGPWYRQHGAGRRHWHKFGADSMLMHTVCNNAQ</sequence>
<dbReference type="HOGENOM" id="CLU_2664782_0_0_11"/>
<dbReference type="Proteomes" id="UP000003560">
    <property type="component" value="Unassembled WGS sequence"/>
</dbReference>
<protein>
    <submittedName>
        <fullName evidence="1">Uncharacterized protein</fullName>
    </submittedName>
</protein>
<gene>
    <name evidence="1" type="ORF">COLSTE_00381</name>
</gene>
<proteinExistence type="predicted"/>
<reference evidence="1 2" key="1">
    <citation type="submission" date="2008-10" db="EMBL/GenBank/DDBJ databases">
        <title>Draft genome sequence of Collinsella stercoris (DSM 13279).</title>
        <authorList>
            <person name="Sudarsanam P."/>
            <person name="Ley R."/>
            <person name="Guruge J."/>
            <person name="Turnbaugh P.J."/>
            <person name="Mahowald M."/>
            <person name="Liep D."/>
            <person name="Gordon J."/>
        </authorList>
    </citation>
    <scope>NUCLEOTIDE SEQUENCE [LARGE SCALE GENOMIC DNA]</scope>
    <source>
        <strain evidence="1 2">DSM 13279</strain>
    </source>
</reference>
<keyword evidence="2" id="KW-1185">Reference proteome</keyword>